<name>A0A1P8WLF6_9PLAN</name>
<keyword evidence="1" id="KW-0812">Transmembrane</keyword>
<evidence type="ECO:0000256" key="1">
    <source>
        <dbReference type="SAM" id="Phobius"/>
    </source>
</evidence>
<dbReference type="Gene3D" id="3.30.700.10">
    <property type="entry name" value="Glycoprotein, Type 4 Pilin"/>
    <property type="match status" value="1"/>
</dbReference>
<dbReference type="STRING" id="1891926.Fuma_04540"/>
<dbReference type="OrthoDB" id="255848at2"/>
<keyword evidence="1" id="KW-1133">Transmembrane helix</keyword>
<proteinExistence type="predicted"/>
<evidence type="ECO:0000313" key="3">
    <source>
        <dbReference type="EMBL" id="APZ94890.1"/>
    </source>
</evidence>
<evidence type="ECO:0000259" key="2">
    <source>
        <dbReference type="Pfam" id="PF07596"/>
    </source>
</evidence>
<dbReference type="InterPro" id="IPR045584">
    <property type="entry name" value="Pilin-like"/>
</dbReference>
<dbReference type="NCBIfam" id="TIGR02532">
    <property type="entry name" value="IV_pilin_GFxxxE"/>
    <property type="match status" value="1"/>
</dbReference>
<dbReference type="AlphaFoldDB" id="A0A1P8WLF6"/>
<dbReference type="SUPFAM" id="SSF54523">
    <property type="entry name" value="Pili subunits"/>
    <property type="match status" value="1"/>
</dbReference>
<dbReference type="PANTHER" id="PTHR30093">
    <property type="entry name" value="GENERAL SECRETION PATHWAY PROTEIN G"/>
    <property type="match status" value="1"/>
</dbReference>
<dbReference type="InterPro" id="IPR011453">
    <property type="entry name" value="DUF1559"/>
</dbReference>
<dbReference type="InterPro" id="IPR012902">
    <property type="entry name" value="N_methyl_site"/>
</dbReference>
<reference evidence="3 4" key="1">
    <citation type="journal article" date="2016" name="Front. Microbiol.">
        <title>Fuerstia marisgermanicae gen. nov., sp. nov., an Unusual Member of the Phylum Planctomycetes from the German Wadden Sea.</title>
        <authorList>
            <person name="Kohn T."/>
            <person name="Heuer A."/>
            <person name="Jogler M."/>
            <person name="Vollmers J."/>
            <person name="Boedeker C."/>
            <person name="Bunk B."/>
            <person name="Rast P."/>
            <person name="Borchert D."/>
            <person name="Glockner I."/>
            <person name="Freese H.M."/>
            <person name="Klenk H.P."/>
            <person name="Overmann J."/>
            <person name="Kaster A.K."/>
            <person name="Rohde M."/>
            <person name="Wiegand S."/>
            <person name="Jogler C."/>
        </authorList>
    </citation>
    <scope>NUCLEOTIDE SEQUENCE [LARGE SCALE GENOMIC DNA]</scope>
    <source>
        <strain evidence="3 4">NH11</strain>
    </source>
</reference>
<dbReference type="RefSeq" id="WP_077026133.1">
    <property type="nucleotide sequence ID" value="NZ_CP017641.1"/>
</dbReference>
<dbReference type="Proteomes" id="UP000187735">
    <property type="component" value="Chromosome"/>
</dbReference>
<gene>
    <name evidence="3" type="ORF">Fuma_04540</name>
</gene>
<feature type="transmembrane region" description="Helical" evidence="1">
    <location>
        <begin position="20"/>
        <end position="40"/>
    </location>
</feature>
<keyword evidence="4" id="KW-1185">Reference proteome</keyword>
<organism evidence="3 4">
    <name type="scientific">Fuerstiella marisgermanici</name>
    <dbReference type="NCBI Taxonomy" id="1891926"/>
    <lineage>
        <taxon>Bacteria</taxon>
        <taxon>Pseudomonadati</taxon>
        <taxon>Planctomycetota</taxon>
        <taxon>Planctomycetia</taxon>
        <taxon>Planctomycetales</taxon>
        <taxon>Planctomycetaceae</taxon>
        <taxon>Fuerstiella</taxon>
    </lineage>
</organism>
<sequence>MQAYPQRPSSSVTRSGFTLIELLVVIAIIGILISLLMPAVQQARSAARRMQCSNNLKQLALAAHSFHDTYQAFPPARLILDTPRTQNDTATRIAMDEPSWLVRLLPFLEQSALHNSWDEYAVYGTHPASVRNQTLSVFLCPERHSPDAAVAPDKTIRITTACGCPAGVQFSPGGAIVDYVANHGDLSPGALGLSTDFYWGGNGTGVIISSRPVGDETAIRRDWLDKVAMSDVSDGTSNTILIGEPHVPFDEDLTTPFNGPAYYGRHLTNFSRIGGPGVPIAHDRNDQRAGVYSFGSSHSGIVHFALTDGSLRAVSTSLSTRVLGHLTNRSDGEVVGEY</sequence>
<dbReference type="KEGG" id="fmr:Fuma_04540"/>
<protein>
    <submittedName>
        <fullName evidence="3">Type II secretion system protein G</fullName>
    </submittedName>
</protein>
<dbReference type="Pfam" id="PF07963">
    <property type="entry name" value="N_methyl"/>
    <property type="match status" value="1"/>
</dbReference>
<accession>A0A1P8WLF6</accession>
<dbReference type="PANTHER" id="PTHR30093:SF2">
    <property type="entry name" value="TYPE II SECRETION SYSTEM PROTEIN H"/>
    <property type="match status" value="1"/>
</dbReference>
<dbReference type="EMBL" id="CP017641">
    <property type="protein sequence ID" value="APZ94890.1"/>
    <property type="molecule type" value="Genomic_DNA"/>
</dbReference>
<dbReference type="Pfam" id="PF07596">
    <property type="entry name" value="SBP_bac_10"/>
    <property type="match status" value="1"/>
</dbReference>
<keyword evidence="1" id="KW-0472">Membrane</keyword>
<feature type="domain" description="DUF1559" evidence="2">
    <location>
        <begin position="41"/>
        <end position="318"/>
    </location>
</feature>
<dbReference type="PROSITE" id="PS00409">
    <property type="entry name" value="PROKAR_NTER_METHYL"/>
    <property type="match status" value="1"/>
</dbReference>
<evidence type="ECO:0000313" key="4">
    <source>
        <dbReference type="Proteomes" id="UP000187735"/>
    </source>
</evidence>